<dbReference type="PANTHER" id="PTHR43553:SF11">
    <property type="entry name" value="ABC TRANSPORTER ATP-BINDING_PERMEASE PROTEIN YOJI"/>
    <property type="match status" value="1"/>
</dbReference>
<gene>
    <name evidence="12" type="ORF">SS37A_39330</name>
</gene>
<evidence type="ECO:0000256" key="3">
    <source>
        <dbReference type="ARBA" id="ARBA00022692"/>
    </source>
</evidence>
<keyword evidence="6 8" id="KW-1133">Transmembrane helix</keyword>
<reference evidence="12 13" key="1">
    <citation type="journal article" date="2023" name="Int. J. Syst. Evol. Microbiol.">
        <title>Methylocystis iwaonis sp. nov., a type II methane-oxidizing bacterium from surface soil of a rice paddy field in Japan, and emended description of the genus Methylocystis (ex Whittenbury et al. 1970) Bowman et al. 1993.</title>
        <authorList>
            <person name="Kaise H."/>
            <person name="Sawadogo J.B."/>
            <person name="Alam M.S."/>
            <person name="Ueno C."/>
            <person name="Dianou D."/>
            <person name="Shinjo R."/>
            <person name="Asakawa S."/>
        </authorList>
    </citation>
    <scope>NUCLEOTIDE SEQUENCE [LARGE SCALE GENOMIC DNA]</scope>
    <source>
        <strain evidence="12 13">SS37A-Re</strain>
    </source>
</reference>
<evidence type="ECO:0000259" key="10">
    <source>
        <dbReference type="PROSITE" id="PS50893"/>
    </source>
</evidence>
<dbReference type="InterPro" id="IPR005898">
    <property type="entry name" value="Cyc_pep_transpt_SyrD/YojI"/>
</dbReference>
<keyword evidence="2" id="KW-0813">Transport</keyword>
<evidence type="ECO:0000256" key="7">
    <source>
        <dbReference type="ARBA" id="ARBA00023136"/>
    </source>
</evidence>
<dbReference type="SUPFAM" id="SSF90123">
    <property type="entry name" value="ABC transporter transmembrane region"/>
    <property type="match status" value="1"/>
</dbReference>
<name>A0ABM8EED2_9HYPH</name>
<organism evidence="12 13">
    <name type="scientific">Methylocystis iwaonis</name>
    <dbReference type="NCBI Taxonomy" id="2885079"/>
    <lineage>
        <taxon>Bacteria</taxon>
        <taxon>Pseudomonadati</taxon>
        <taxon>Pseudomonadota</taxon>
        <taxon>Alphaproteobacteria</taxon>
        <taxon>Hyphomicrobiales</taxon>
        <taxon>Methylocystaceae</taxon>
        <taxon>Methylocystis</taxon>
    </lineage>
</organism>
<dbReference type="EMBL" id="AP027144">
    <property type="protein sequence ID" value="BDV36403.1"/>
    <property type="molecule type" value="Genomic_DNA"/>
</dbReference>
<dbReference type="PROSITE" id="PS50929">
    <property type="entry name" value="ABC_TM1F"/>
    <property type="match status" value="1"/>
</dbReference>
<feature type="transmembrane region" description="Helical" evidence="8">
    <location>
        <begin position="182"/>
        <end position="206"/>
    </location>
</feature>
<geneLocation type="plasmid" evidence="12 13">
    <name>pSS37A-Re-2</name>
</geneLocation>
<dbReference type="PANTHER" id="PTHR43553">
    <property type="entry name" value="HEAVY METAL TRANSPORTER"/>
    <property type="match status" value="1"/>
</dbReference>
<dbReference type="InterPro" id="IPR027417">
    <property type="entry name" value="P-loop_NTPase"/>
</dbReference>
<dbReference type="NCBIfam" id="TIGR01194">
    <property type="entry name" value="cyc_pep_trnsptr"/>
    <property type="match status" value="1"/>
</dbReference>
<dbReference type="SMART" id="SM00382">
    <property type="entry name" value="AAA"/>
    <property type="match status" value="1"/>
</dbReference>
<dbReference type="Proteomes" id="UP001317629">
    <property type="component" value="Plasmid pSS37A-Re-2"/>
</dbReference>
<dbReference type="CDD" id="cd03225">
    <property type="entry name" value="ABC_cobalt_CbiO_domain1"/>
    <property type="match status" value="1"/>
</dbReference>
<keyword evidence="3 8" id="KW-0812">Transmembrane</keyword>
<accession>A0ABM8EED2</accession>
<keyword evidence="4" id="KW-0547">Nucleotide-binding</keyword>
<proteinExistence type="predicted"/>
<comment type="subcellular location">
    <subcellularLocation>
        <location evidence="1">Cell membrane</location>
        <topology evidence="1">Multi-pass membrane protein</topology>
    </subcellularLocation>
</comment>
<dbReference type="InterPro" id="IPR003593">
    <property type="entry name" value="AAA+_ATPase"/>
</dbReference>
<evidence type="ECO:0000313" key="12">
    <source>
        <dbReference type="EMBL" id="BDV36403.1"/>
    </source>
</evidence>
<dbReference type="Gene3D" id="3.40.50.300">
    <property type="entry name" value="P-loop containing nucleotide triphosphate hydrolases"/>
    <property type="match status" value="1"/>
</dbReference>
<sequence length="502" mass="55949">MDLALSSFALCLLSLASSAASQILLSQIAQENLFKIRLWLSHSVLAAPLRNIQILGPHKLMAALTTDVDNVVTAQEVLPTLFIEGSKVLAVFVYLWSVSPPFLLFVFGFVALSVFILYVPQKWAWSFLDRARLTENAIFGHFRAATEGGKELKMSAERRRAFLDDELLRSAHALKMQRMKAFVIFVLVDRSAEMLFFILLGVMLFIAPRYASVSQGTLTSFVLAIIFLGGPLTAVGGALPTIGKGVVALRNIERLGLSLSKETDVNFRTTPTFALTRPAALELSKITHLYRNEESEVRHQLGPINLRIDPGALLFVTGGNGSGKTTLALILLGLFPPDDGEIKLGGRRVTDENRESYRQNFSAVFADAYVFDSLLGYSGIESQARAQEMLVALKLENKLQISDGRFSTTELSRGQRKRLALLTAYVEDRPFYLFDEWAAEQDPQFRDVFYHQLLPELKARGKTVIVITHDDRYFHIADQVLRMDAGKIVSFAEQPRATELQS</sequence>
<feature type="transmembrane region" description="Helical" evidence="8">
    <location>
        <begin position="102"/>
        <end position="120"/>
    </location>
</feature>
<evidence type="ECO:0000256" key="9">
    <source>
        <dbReference type="SAM" id="SignalP"/>
    </source>
</evidence>
<evidence type="ECO:0000256" key="4">
    <source>
        <dbReference type="ARBA" id="ARBA00022741"/>
    </source>
</evidence>
<dbReference type="InterPro" id="IPR011527">
    <property type="entry name" value="ABC1_TM_dom"/>
</dbReference>
<keyword evidence="12" id="KW-0614">Plasmid</keyword>
<protein>
    <submittedName>
        <fullName evidence="12">ABC transporter ATP-binding protein</fullName>
    </submittedName>
</protein>
<feature type="transmembrane region" description="Helical" evidence="8">
    <location>
        <begin position="218"/>
        <end position="242"/>
    </location>
</feature>
<evidence type="ECO:0000313" key="13">
    <source>
        <dbReference type="Proteomes" id="UP001317629"/>
    </source>
</evidence>
<feature type="chain" id="PRO_5045788167" evidence="9">
    <location>
        <begin position="20"/>
        <end position="502"/>
    </location>
</feature>
<keyword evidence="13" id="KW-1185">Reference proteome</keyword>
<dbReference type="InterPro" id="IPR015856">
    <property type="entry name" value="ABC_transpr_CbiO/EcfA_su"/>
</dbReference>
<feature type="signal peptide" evidence="9">
    <location>
        <begin position="1"/>
        <end position="19"/>
    </location>
</feature>
<evidence type="ECO:0000259" key="11">
    <source>
        <dbReference type="PROSITE" id="PS50929"/>
    </source>
</evidence>
<evidence type="ECO:0000256" key="2">
    <source>
        <dbReference type="ARBA" id="ARBA00022448"/>
    </source>
</evidence>
<evidence type="ECO:0000256" key="8">
    <source>
        <dbReference type="SAM" id="Phobius"/>
    </source>
</evidence>
<dbReference type="PROSITE" id="PS50893">
    <property type="entry name" value="ABC_TRANSPORTER_2"/>
    <property type="match status" value="1"/>
</dbReference>
<dbReference type="Gene3D" id="1.20.1560.10">
    <property type="entry name" value="ABC transporter type 1, transmembrane domain"/>
    <property type="match status" value="1"/>
</dbReference>
<dbReference type="InterPro" id="IPR050095">
    <property type="entry name" value="ECF_ABC_transporter_ATP-bd"/>
</dbReference>
<feature type="domain" description="ABC transporter" evidence="10">
    <location>
        <begin position="284"/>
        <end position="500"/>
    </location>
</feature>
<dbReference type="InterPro" id="IPR036640">
    <property type="entry name" value="ABC1_TM_sf"/>
</dbReference>
<dbReference type="InterPro" id="IPR003439">
    <property type="entry name" value="ABC_transporter-like_ATP-bd"/>
</dbReference>
<evidence type="ECO:0000256" key="5">
    <source>
        <dbReference type="ARBA" id="ARBA00022840"/>
    </source>
</evidence>
<feature type="domain" description="ABC transmembrane type-1" evidence="11">
    <location>
        <begin position="1"/>
        <end position="244"/>
    </location>
</feature>
<keyword evidence="7 8" id="KW-0472">Membrane</keyword>
<evidence type="ECO:0000256" key="1">
    <source>
        <dbReference type="ARBA" id="ARBA00004651"/>
    </source>
</evidence>
<keyword evidence="5 12" id="KW-0067">ATP-binding</keyword>
<dbReference type="Pfam" id="PF00005">
    <property type="entry name" value="ABC_tran"/>
    <property type="match status" value="1"/>
</dbReference>
<evidence type="ECO:0000256" key="6">
    <source>
        <dbReference type="ARBA" id="ARBA00022989"/>
    </source>
</evidence>
<dbReference type="SUPFAM" id="SSF52540">
    <property type="entry name" value="P-loop containing nucleoside triphosphate hydrolases"/>
    <property type="match status" value="1"/>
</dbReference>
<dbReference type="GO" id="GO:0005524">
    <property type="term" value="F:ATP binding"/>
    <property type="evidence" value="ECO:0007669"/>
    <property type="project" value="UniProtKB-KW"/>
</dbReference>
<keyword evidence="9" id="KW-0732">Signal</keyword>